<dbReference type="GO" id="GO:0006836">
    <property type="term" value="P:neurotransmitter transport"/>
    <property type="evidence" value="ECO:0007669"/>
    <property type="project" value="UniProtKB-KW"/>
</dbReference>
<dbReference type="GO" id="GO:0005886">
    <property type="term" value="C:plasma membrane"/>
    <property type="evidence" value="ECO:0007669"/>
    <property type="project" value="UniProtKB-SubCell"/>
</dbReference>
<feature type="transmembrane region" description="Helical" evidence="14">
    <location>
        <begin position="7"/>
        <end position="25"/>
    </location>
</feature>
<dbReference type="GO" id="GO:0008504">
    <property type="term" value="F:monoamine transmembrane transporter activity"/>
    <property type="evidence" value="ECO:0007669"/>
    <property type="project" value="UniProtKB-ARBA"/>
</dbReference>
<evidence type="ECO:0000313" key="16">
    <source>
        <dbReference type="Proteomes" id="UP001445076"/>
    </source>
</evidence>
<dbReference type="EMBL" id="JARKIK010000001">
    <property type="protein sequence ID" value="KAK8754078.1"/>
    <property type="molecule type" value="Genomic_DNA"/>
</dbReference>
<evidence type="ECO:0000256" key="1">
    <source>
        <dbReference type="ARBA" id="ARBA00004651"/>
    </source>
</evidence>
<dbReference type="GO" id="GO:0006865">
    <property type="term" value="P:amino acid transport"/>
    <property type="evidence" value="ECO:0007669"/>
    <property type="project" value="TreeGrafter"/>
</dbReference>
<feature type="non-terminal residue" evidence="15">
    <location>
        <position position="106"/>
    </location>
</feature>
<evidence type="ECO:0000256" key="9">
    <source>
        <dbReference type="ARBA" id="ARBA00022989"/>
    </source>
</evidence>
<protein>
    <submittedName>
        <fullName evidence="15">Uncharacterized protein</fullName>
    </submittedName>
</protein>
<evidence type="ECO:0000256" key="11">
    <source>
        <dbReference type="ARBA" id="ARBA00023136"/>
    </source>
</evidence>
<keyword evidence="5 14" id="KW-0812">Transmembrane</keyword>
<gene>
    <name evidence="15" type="ORF">OTU49_010106</name>
</gene>
<keyword evidence="10" id="KW-0915">Sodium</keyword>
<dbReference type="SUPFAM" id="SSF161070">
    <property type="entry name" value="SNF-like"/>
    <property type="match status" value="1"/>
</dbReference>
<keyword evidence="7" id="KW-0532">Neurotransmitter transport</keyword>
<comment type="similarity">
    <text evidence="2">Belongs to the sodium:neurotransmitter symporter (SNF) (TC 2.A.22) family.</text>
</comment>
<evidence type="ECO:0000256" key="4">
    <source>
        <dbReference type="ARBA" id="ARBA00022475"/>
    </source>
</evidence>
<dbReference type="GO" id="GO:0046872">
    <property type="term" value="F:metal ion binding"/>
    <property type="evidence" value="ECO:0007669"/>
    <property type="project" value="UniProtKB-KW"/>
</dbReference>
<dbReference type="Proteomes" id="UP001445076">
    <property type="component" value="Unassembled WGS sequence"/>
</dbReference>
<keyword evidence="6" id="KW-0479">Metal-binding</keyword>
<dbReference type="PROSITE" id="PS50267">
    <property type="entry name" value="NA_NEUROTRAN_SYMP_3"/>
    <property type="match status" value="1"/>
</dbReference>
<keyword evidence="16" id="KW-1185">Reference proteome</keyword>
<reference evidence="15 16" key="1">
    <citation type="journal article" date="2024" name="BMC Genomics">
        <title>Genome assembly of redclaw crayfish (Cherax quadricarinatus) provides insights into its immune adaptation and hypoxia tolerance.</title>
        <authorList>
            <person name="Liu Z."/>
            <person name="Zheng J."/>
            <person name="Li H."/>
            <person name="Fang K."/>
            <person name="Wang S."/>
            <person name="He J."/>
            <person name="Zhou D."/>
            <person name="Weng S."/>
            <person name="Chi M."/>
            <person name="Gu Z."/>
            <person name="He J."/>
            <person name="Li F."/>
            <person name="Wang M."/>
        </authorList>
    </citation>
    <scope>NUCLEOTIDE SEQUENCE [LARGE SCALE GENOMIC DNA]</scope>
    <source>
        <strain evidence="15">ZL_2023a</strain>
    </source>
</reference>
<feature type="transmembrane region" description="Helical" evidence="14">
    <location>
        <begin position="45"/>
        <end position="67"/>
    </location>
</feature>
<feature type="non-terminal residue" evidence="15">
    <location>
        <position position="1"/>
    </location>
</feature>
<keyword evidence="11 14" id="KW-0472">Membrane</keyword>
<evidence type="ECO:0000256" key="8">
    <source>
        <dbReference type="ARBA" id="ARBA00022847"/>
    </source>
</evidence>
<keyword evidence="3" id="KW-0813">Transport</keyword>
<evidence type="ECO:0000256" key="3">
    <source>
        <dbReference type="ARBA" id="ARBA00022448"/>
    </source>
</evidence>
<keyword evidence="8" id="KW-0769">Symport</keyword>
<dbReference type="GO" id="GO:0090493">
    <property type="term" value="P:catecholamine uptake"/>
    <property type="evidence" value="ECO:0007669"/>
    <property type="project" value="UniProtKB-ARBA"/>
</dbReference>
<name>A0AAW0YB00_CHEQU</name>
<dbReference type="Pfam" id="PF00209">
    <property type="entry name" value="SNF"/>
    <property type="match status" value="1"/>
</dbReference>
<accession>A0AAW0YB00</accession>
<proteinExistence type="inferred from homology"/>
<dbReference type="AlphaFoldDB" id="A0AAW0YB00"/>
<evidence type="ECO:0000256" key="14">
    <source>
        <dbReference type="SAM" id="Phobius"/>
    </source>
</evidence>
<evidence type="ECO:0000256" key="6">
    <source>
        <dbReference type="ARBA" id="ARBA00022723"/>
    </source>
</evidence>
<organism evidence="15 16">
    <name type="scientific">Cherax quadricarinatus</name>
    <name type="common">Australian red claw crayfish</name>
    <dbReference type="NCBI Taxonomy" id="27406"/>
    <lineage>
        <taxon>Eukaryota</taxon>
        <taxon>Metazoa</taxon>
        <taxon>Ecdysozoa</taxon>
        <taxon>Arthropoda</taxon>
        <taxon>Crustacea</taxon>
        <taxon>Multicrustacea</taxon>
        <taxon>Malacostraca</taxon>
        <taxon>Eumalacostraca</taxon>
        <taxon>Eucarida</taxon>
        <taxon>Decapoda</taxon>
        <taxon>Pleocyemata</taxon>
        <taxon>Astacidea</taxon>
        <taxon>Parastacoidea</taxon>
        <taxon>Parastacidae</taxon>
        <taxon>Cherax</taxon>
    </lineage>
</organism>
<evidence type="ECO:0000256" key="5">
    <source>
        <dbReference type="ARBA" id="ARBA00022692"/>
    </source>
</evidence>
<evidence type="ECO:0000313" key="15">
    <source>
        <dbReference type="EMBL" id="KAK8754078.1"/>
    </source>
</evidence>
<dbReference type="GO" id="GO:0015378">
    <property type="term" value="F:sodium:chloride symporter activity"/>
    <property type="evidence" value="ECO:0007669"/>
    <property type="project" value="UniProtKB-ARBA"/>
</dbReference>
<dbReference type="InterPro" id="IPR000175">
    <property type="entry name" value="Na/ntran_symport"/>
</dbReference>
<comment type="subcellular location">
    <subcellularLocation>
        <location evidence="1">Cell membrane</location>
        <topology evidence="1">Multi-pass membrane protein</topology>
    </subcellularLocation>
</comment>
<dbReference type="InterPro" id="IPR037272">
    <property type="entry name" value="SNS_sf"/>
</dbReference>
<evidence type="ECO:0000256" key="7">
    <source>
        <dbReference type="ARBA" id="ARBA00022775"/>
    </source>
</evidence>
<sequence>WRVCWKFVSPLFILITILIGLQTQISGQLEYNGPTHYLYPGWAEAVGWLITSSPMLMIPLWMCITVWRQPGSLRQVITSLSNHSLLQSLSHGDEHRSFEESKHRRS</sequence>
<keyword evidence="9 14" id="KW-1133">Transmembrane helix</keyword>
<keyword evidence="12" id="KW-1015">Disulfide bond</keyword>
<dbReference type="PANTHER" id="PTHR11616">
    <property type="entry name" value="SODIUM/CHLORIDE DEPENDENT TRANSPORTER"/>
    <property type="match status" value="1"/>
</dbReference>
<evidence type="ECO:0000256" key="10">
    <source>
        <dbReference type="ARBA" id="ARBA00023053"/>
    </source>
</evidence>
<comment type="caution">
    <text evidence="15">The sequence shown here is derived from an EMBL/GenBank/DDBJ whole genome shotgun (WGS) entry which is preliminary data.</text>
</comment>
<evidence type="ECO:0000256" key="12">
    <source>
        <dbReference type="ARBA" id="ARBA00023157"/>
    </source>
</evidence>
<dbReference type="PANTHER" id="PTHR11616:SF320">
    <property type="entry name" value="SODIUM-DEPENDENT NORADRENALINE TRANSPORTER"/>
    <property type="match status" value="1"/>
</dbReference>
<evidence type="ECO:0000256" key="2">
    <source>
        <dbReference type="ARBA" id="ARBA00006459"/>
    </source>
</evidence>
<keyword evidence="13" id="KW-0325">Glycoprotein</keyword>
<keyword evidence="4" id="KW-1003">Cell membrane</keyword>
<evidence type="ECO:0000256" key="13">
    <source>
        <dbReference type="ARBA" id="ARBA00023180"/>
    </source>
</evidence>